<evidence type="ECO:0000256" key="1">
    <source>
        <dbReference type="HAMAP-Rule" id="MF_00469"/>
    </source>
</evidence>
<dbReference type="PROSITE" id="PS50206">
    <property type="entry name" value="RHODANESE_3"/>
    <property type="match status" value="1"/>
</dbReference>
<dbReference type="Gene3D" id="3.30.70.100">
    <property type="match status" value="1"/>
</dbReference>
<dbReference type="PANTHER" id="PTHR43268:SF6">
    <property type="entry name" value="THIOSULFATE SULFURTRANSFERASE_RHODANESE-LIKE DOMAIN-CONTAINING PROTEIN 2"/>
    <property type="match status" value="1"/>
</dbReference>
<dbReference type="RefSeq" id="WP_123823477.1">
    <property type="nucleotide sequence ID" value="NZ_RKMF01000001.1"/>
</dbReference>
<dbReference type="GO" id="GO:0016740">
    <property type="term" value="F:transferase activity"/>
    <property type="evidence" value="ECO:0007669"/>
    <property type="project" value="UniProtKB-KW"/>
</dbReference>
<dbReference type="CDD" id="cd01518">
    <property type="entry name" value="RHOD_YceA"/>
    <property type="match status" value="1"/>
</dbReference>
<dbReference type="InterPro" id="IPR036873">
    <property type="entry name" value="Rhodanese-like_dom_sf"/>
</dbReference>
<comment type="function">
    <text evidence="1">Catalyzes oxygen-dependent 5-hydroxyuridine (ho5U) modification at position 34 in tRNAs.</text>
</comment>
<proteinExistence type="inferred from homology"/>
<accession>A0A3N3ZTF3</accession>
<comment type="catalytic activity">
    <reaction evidence="1">
        <text>uridine(34) in tRNA + AH2 + O2 = 5-hydroxyuridine(34) in tRNA + A + H2O</text>
        <dbReference type="Rhea" id="RHEA:64224"/>
        <dbReference type="Rhea" id="RHEA-COMP:11727"/>
        <dbReference type="Rhea" id="RHEA-COMP:13381"/>
        <dbReference type="ChEBI" id="CHEBI:13193"/>
        <dbReference type="ChEBI" id="CHEBI:15377"/>
        <dbReference type="ChEBI" id="CHEBI:15379"/>
        <dbReference type="ChEBI" id="CHEBI:17499"/>
        <dbReference type="ChEBI" id="CHEBI:65315"/>
        <dbReference type="ChEBI" id="CHEBI:136877"/>
    </reaction>
</comment>
<comment type="similarity">
    <text evidence="1">Belongs to the TrhO family.</text>
</comment>
<dbReference type="SMART" id="SM00450">
    <property type="entry name" value="RHOD"/>
    <property type="match status" value="1"/>
</dbReference>
<dbReference type="Pfam" id="PF17773">
    <property type="entry name" value="UPF0176_N"/>
    <property type="match status" value="1"/>
</dbReference>
<protein>
    <recommendedName>
        <fullName evidence="1">tRNA uridine(34) hydroxylase</fullName>
        <ecNumber evidence="1">1.14.-.-</ecNumber>
    </recommendedName>
    <alternativeName>
        <fullName evidence="1">tRNA hydroxylation protein O</fullName>
    </alternativeName>
</protein>
<keyword evidence="1" id="KW-0560">Oxidoreductase</keyword>
<dbReference type="PANTHER" id="PTHR43268">
    <property type="entry name" value="THIOSULFATE SULFURTRANSFERASE/RHODANESE-LIKE DOMAIN-CONTAINING PROTEIN 2"/>
    <property type="match status" value="1"/>
</dbReference>
<evidence type="ECO:0000313" key="4">
    <source>
        <dbReference type="Proteomes" id="UP000270616"/>
    </source>
</evidence>
<dbReference type="InterPro" id="IPR020936">
    <property type="entry name" value="TrhO"/>
</dbReference>
<dbReference type="InterPro" id="IPR022111">
    <property type="entry name" value="Rhodanese_C"/>
</dbReference>
<evidence type="ECO:0000313" key="3">
    <source>
        <dbReference type="EMBL" id="ROZ65588.1"/>
    </source>
</evidence>
<comment type="caution">
    <text evidence="3">The sequence shown here is derived from an EMBL/GenBank/DDBJ whole genome shotgun (WGS) entry which is preliminary data.</text>
</comment>
<dbReference type="EMBL" id="RKMF01000001">
    <property type="protein sequence ID" value="ROZ65588.1"/>
    <property type="molecule type" value="Genomic_DNA"/>
</dbReference>
<dbReference type="SUPFAM" id="SSF52821">
    <property type="entry name" value="Rhodanese/Cell cycle control phosphatase"/>
    <property type="match status" value="1"/>
</dbReference>
<sequence length="308" mass="33633">MSVNRILLYYSLTPLPDPQAVALWQRELCERLELRGRILVSPDGLNGTVGGEVNALKQYAKITRSYPGFKGMELKWSDGSAADFPRLSVKVRDELVAFGAPGEVKVGPDGVIDGGVHISPDELDHLAAEREDLVFFDGRNAWESRIGKFKGAVVPDVETTHDFVRELESGRYDDLKDKPVVTYCTGGIRCEFLSALMLSRGFQEVYQLDGGIVRYGEARQDSGLWEGSLAVFDARGAIDFSPEAAVIGTCDVCGSPARTFVNCSDVTCHRRFLACADHVQVHDDDGLTCPQGCGPAQHAPVPDREAAR</sequence>
<dbReference type="OrthoDB" id="9778326at2"/>
<dbReference type="AlphaFoldDB" id="A0A3N3ZTF3"/>
<gene>
    <name evidence="1" type="primary">trhO</name>
    <name evidence="3" type="ORF">EDL96_00320</name>
</gene>
<dbReference type="Pfam" id="PF12368">
    <property type="entry name" value="Rhodanese_C"/>
    <property type="match status" value="1"/>
</dbReference>
<evidence type="ECO:0000259" key="2">
    <source>
        <dbReference type="PROSITE" id="PS50206"/>
    </source>
</evidence>
<name>A0A3N3ZTF3_9MICC</name>
<organism evidence="3 4">
    <name type="scientific">Kocuria soli</name>
    <dbReference type="NCBI Taxonomy" id="2485125"/>
    <lineage>
        <taxon>Bacteria</taxon>
        <taxon>Bacillati</taxon>
        <taxon>Actinomycetota</taxon>
        <taxon>Actinomycetes</taxon>
        <taxon>Micrococcales</taxon>
        <taxon>Micrococcaceae</taxon>
        <taxon>Kocuria</taxon>
    </lineage>
</organism>
<dbReference type="Pfam" id="PF00581">
    <property type="entry name" value="Rhodanese"/>
    <property type="match status" value="1"/>
</dbReference>
<reference evidence="3 4" key="1">
    <citation type="submission" date="2018-10" db="EMBL/GenBank/DDBJ databases">
        <title>Kocuria sp. M5W7-7, whole genome shotgun sequence.</title>
        <authorList>
            <person name="Tuo L."/>
        </authorList>
    </citation>
    <scope>NUCLEOTIDE SEQUENCE [LARGE SCALE GENOMIC DNA]</scope>
    <source>
        <strain evidence="3 4">M5W7-7</strain>
    </source>
</reference>
<dbReference type="EC" id="1.14.-.-" evidence="1"/>
<dbReference type="GO" id="GO:0006400">
    <property type="term" value="P:tRNA modification"/>
    <property type="evidence" value="ECO:0007669"/>
    <property type="project" value="UniProtKB-UniRule"/>
</dbReference>
<dbReference type="NCBIfam" id="NF001134">
    <property type="entry name" value="PRK00142.1-2"/>
    <property type="match status" value="1"/>
</dbReference>
<keyword evidence="4" id="KW-1185">Reference proteome</keyword>
<keyword evidence="1" id="KW-0819">tRNA processing</keyword>
<feature type="domain" description="Rhodanese" evidence="2">
    <location>
        <begin position="129"/>
        <end position="224"/>
    </location>
</feature>
<dbReference type="GO" id="GO:0016705">
    <property type="term" value="F:oxidoreductase activity, acting on paired donors, with incorporation or reduction of molecular oxygen"/>
    <property type="evidence" value="ECO:0007669"/>
    <property type="project" value="UniProtKB-UniRule"/>
</dbReference>
<dbReference type="Proteomes" id="UP000270616">
    <property type="component" value="Unassembled WGS sequence"/>
</dbReference>
<keyword evidence="3" id="KW-0808">Transferase</keyword>
<dbReference type="Gene3D" id="3.40.250.10">
    <property type="entry name" value="Rhodanese-like domain"/>
    <property type="match status" value="1"/>
</dbReference>
<dbReference type="InterPro" id="IPR040503">
    <property type="entry name" value="TRHO_N"/>
</dbReference>
<dbReference type="InterPro" id="IPR001763">
    <property type="entry name" value="Rhodanese-like_dom"/>
</dbReference>
<dbReference type="HAMAP" id="MF_00469">
    <property type="entry name" value="TrhO"/>
    <property type="match status" value="1"/>
</dbReference>